<feature type="domain" description="Glucose/Sorbosone dehydrogenase" evidence="6">
    <location>
        <begin position="46"/>
        <end position="349"/>
    </location>
</feature>
<comment type="cofactor">
    <cofactor evidence="1">
        <name>Ca(2+)</name>
        <dbReference type="ChEBI" id="CHEBI:29108"/>
    </cofactor>
</comment>
<dbReference type="PROSITE" id="PS00330">
    <property type="entry name" value="HEMOLYSIN_CALCIUM"/>
    <property type="match status" value="4"/>
</dbReference>
<dbReference type="RefSeq" id="WP_114184869.1">
    <property type="nucleotide sequence ID" value="NZ_BJYU01000009.1"/>
</dbReference>
<gene>
    <name evidence="8" type="ORF">MAE02_10580</name>
</gene>
<dbReference type="OrthoDB" id="9770043at2"/>
<dbReference type="InterPro" id="IPR011041">
    <property type="entry name" value="Quinoprot_gluc/sorb_DH_b-prop"/>
</dbReference>
<keyword evidence="4" id="KW-0677">Repeat</keyword>
<dbReference type="InterPro" id="IPR011042">
    <property type="entry name" value="6-blade_b-propeller_TolB-like"/>
</dbReference>
<dbReference type="AlphaFoldDB" id="A0A512BN38"/>
<dbReference type="GO" id="GO:0005509">
    <property type="term" value="F:calcium ion binding"/>
    <property type="evidence" value="ECO:0007669"/>
    <property type="project" value="InterPro"/>
</dbReference>
<feature type="compositionally biased region" description="Gly residues" evidence="5">
    <location>
        <begin position="408"/>
        <end position="421"/>
    </location>
</feature>
<dbReference type="PANTHER" id="PTHR19328:SF75">
    <property type="entry name" value="ALDOSE SUGAR DEHYDROGENASE YLII"/>
    <property type="match status" value="1"/>
</dbReference>
<dbReference type="InterPro" id="IPR018511">
    <property type="entry name" value="Hemolysin-typ_Ca-bd_CS"/>
</dbReference>
<dbReference type="GO" id="GO:0005615">
    <property type="term" value="C:extracellular space"/>
    <property type="evidence" value="ECO:0007669"/>
    <property type="project" value="InterPro"/>
</dbReference>
<organism evidence="8 9">
    <name type="scientific">Microvirga aerophila</name>
    <dbReference type="NCBI Taxonomy" id="670291"/>
    <lineage>
        <taxon>Bacteria</taxon>
        <taxon>Pseudomonadati</taxon>
        <taxon>Pseudomonadota</taxon>
        <taxon>Alphaproteobacteria</taxon>
        <taxon>Hyphomicrobiales</taxon>
        <taxon>Methylobacteriaceae</taxon>
        <taxon>Microvirga</taxon>
    </lineage>
</organism>
<evidence type="ECO:0000256" key="4">
    <source>
        <dbReference type="ARBA" id="ARBA00022737"/>
    </source>
</evidence>
<feature type="region of interest" description="Disordered" evidence="5">
    <location>
        <begin position="505"/>
        <end position="537"/>
    </location>
</feature>
<keyword evidence="9" id="KW-1185">Reference proteome</keyword>
<feature type="compositionally biased region" description="Basic and acidic residues" evidence="5">
    <location>
        <begin position="422"/>
        <end position="434"/>
    </location>
</feature>
<feature type="domain" description="Peptidase M10 serralysin C-terminal" evidence="7">
    <location>
        <begin position="543"/>
        <end position="741"/>
    </location>
</feature>
<evidence type="ECO:0000259" key="6">
    <source>
        <dbReference type="Pfam" id="PF07995"/>
    </source>
</evidence>
<dbReference type="Gene3D" id="2.120.10.30">
    <property type="entry name" value="TolB, C-terminal domain"/>
    <property type="match status" value="1"/>
</dbReference>
<dbReference type="PRINTS" id="PR00313">
    <property type="entry name" value="CABNDNGRPT"/>
</dbReference>
<evidence type="ECO:0000256" key="2">
    <source>
        <dbReference type="ARBA" id="ARBA00004613"/>
    </source>
</evidence>
<dbReference type="SUPFAM" id="SSF50952">
    <property type="entry name" value="Soluble quinoprotein glucose dehydrogenase"/>
    <property type="match status" value="1"/>
</dbReference>
<comment type="caution">
    <text evidence="8">The sequence shown here is derived from an EMBL/GenBank/DDBJ whole genome shotgun (WGS) entry which is preliminary data.</text>
</comment>
<dbReference type="PANTHER" id="PTHR19328">
    <property type="entry name" value="HEDGEHOG-INTERACTING PROTEIN"/>
    <property type="match status" value="1"/>
</dbReference>
<sequence>MVTRIGNNAENILVGSSRADTIYGYDPQSTSAPTIAATAITSGLNSPLYLTIPPGDPNRLFVVEKGGLVKIHNAATGQTLATPFLDVSNQVATSGEQGLLGLAFAPDYATSRKFYVYLSNTAGDTEIREYQTLASDPSRADAASMRRITTIDYPSTTTNHRGGWIGFGPDGYLYAATGDGAVRANAQSLNQLGKILRLDVNADAFPNDAGRNYAAPADNPASIAGISGSAAGTGIFAAGLRNPWRASFDRQTGELYIGDVGEGTFEEINLGRAGANYGWSLTEGPFNSSSFPNFTNPIHSYGRASGQAVTGGYVYRGPEEAFQGQYFFSDFSTSRIWTLQPANGSRLLADYTDQTAVAGGPINSVPSLGEDASGNLYIVDIGGKIFRLDLTSGGAADPAADAGDDLRGGGGNDTIDGGGGRDTLRGENGSDRLEGGAGADRLLGGNGFDFAVYSDSPQRVVVDLSRITQSGGEAAGDRFSSIEGVFGSAFNDIIRGSNGNDAVNAGAGNDSVSGRAGNDRLSGNAGDDWINGGPGRDTMSGGSGVDTVSYAGFAAGVTVDLGRSLQRGPGALGDVLSGFENIAGSSHNDVLIGDALANLLSGGAGHDRLSGRTGNDVLRGGAGNDQMRGQAGADILEGGAGRDLFRWRSVAESRADSADLVLDFRRSAGDRFDLAQIDANTTRGGSQTFAFVGTDAFTAAGQVRYAVQGAETHVLLNVDGDLEAEGMIRLNGVFTIRAGDFML</sequence>
<dbReference type="Gene3D" id="2.150.10.10">
    <property type="entry name" value="Serralysin-like metalloprotease, C-terminal"/>
    <property type="match status" value="2"/>
</dbReference>
<proteinExistence type="predicted"/>
<evidence type="ECO:0000256" key="5">
    <source>
        <dbReference type="SAM" id="MobiDB-lite"/>
    </source>
</evidence>
<dbReference type="InterPro" id="IPR012938">
    <property type="entry name" value="Glc/Sorbosone_DH"/>
</dbReference>
<dbReference type="InterPro" id="IPR001343">
    <property type="entry name" value="Hemolysn_Ca-bd"/>
</dbReference>
<dbReference type="EMBL" id="BJYU01000009">
    <property type="protein sequence ID" value="GEO13362.1"/>
    <property type="molecule type" value="Genomic_DNA"/>
</dbReference>
<evidence type="ECO:0000313" key="9">
    <source>
        <dbReference type="Proteomes" id="UP000321085"/>
    </source>
</evidence>
<dbReference type="SUPFAM" id="SSF51120">
    <property type="entry name" value="beta-Roll"/>
    <property type="match status" value="3"/>
</dbReference>
<keyword evidence="3" id="KW-0964">Secreted</keyword>
<protein>
    <submittedName>
        <fullName evidence="8">Uncharacterized protein</fullName>
    </submittedName>
</protein>
<dbReference type="Pfam" id="PF00353">
    <property type="entry name" value="HemolysinCabind"/>
    <property type="match status" value="4"/>
</dbReference>
<dbReference type="InterPro" id="IPR011049">
    <property type="entry name" value="Serralysin-like_metalloprot_C"/>
</dbReference>
<comment type="subcellular location">
    <subcellularLocation>
        <location evidence="2">Secreted</location>
    </subcellularLocation>
</comment>
<evidence type="ECO:0000313" key="8">
    <source>
        <dbReference type="EMBL" id="GEO13362.1"/>
    </source>
</evidence>
<evidence type="ECO:0000259" key="7">
    <source>
        <dbReference type="Pfam" id="PF08548"/>
    </source>
</evidence>
<name>A0A512BN38_9HYPH</name>
<dbReference type="Pfam" id="PF08548">
    <property type="entry name" value="Peptidase_M10_C"/>
    <property type="match status" value="1"/>
</dbReference>
<reference evidence="8 9" key="1">
    <citation type="submission" date="2019-07" db="EMBL/GenBank/DDBJ databases">
        <title>Whole genome shotgun sequence of Microvirga aerophila NBRC 106136.</title>
        <authorList>
            <person name="Hosoyama A."/>
            <person name="Uohara A."/>
            <person name="Ohji S."/>
            <person name="Ichikawa N."/>
        </authorList>
    </citation>
    <scope>NUCLEOTIDE SEQUENCE [LARGE SCALE GENOMIC DNA]</scope>
    <source>
        <strain evidence="8 9">NBRC 106136</strain>
    </source>
</reference>
<feature type="region of interest" description="Disordered" evidence="5">
    <location>
        <begin position="397"/>
        <end position="438"/>
    </location>
</feature>
<dbReference type="Proteomes" id="UP000321085">
    <property type="component" value="Unassembled WGS sequence"/>
</dbReference>
<dbReference type="InterPro" id="IPR013858">
    <property type="entry name" value="Peptidase_M10B_C"/>
</dbReference>
<dbReference type="Pfam" id="PF07995">
    <property type="entry name" value="GSDH"/>
    <property type="match status" value="1"/>
</dbReference>
<accession>A0A512BN38</accession>
<evidence type="ECO:0000256" key="3">
    <source>
        <dbReference type="ARBA" id="ARBA00022525"/>
    </source>
</evidence>
<evidence type="ECO:0000256" key="1">
    <source>
        <dbReference type="ARBA" id="ARBA00001913"/>
    </source>
</evidence>